<dbReference type="EMBL" id="JABMIG020000323">
    <property type="protein sequence ID" value="KAL3781215.1"/>
    <property type="molecule type" value="Genomic_DNA"/>
</dbReference>
<feature type="transmembrane region" description="Helical" evidence="6">
    <location>
        <begin position="165"/>
        <end position="185"/>
    </location>
</feature>
<reference evidence="7 8" key="1">
    <citation type="journal article" date="2020" name="G3 (Bethesda)">
        <title>Improved Reference Genome for Cyclotella cryptica CCMP332, a Model for Cell Wall Morphogenesis, Salinity Adaptation, and Lipid Production in Diatoms (Bacillariophyta).</title>
        <authorList>
            <person name="Roberts W.R."/>
            <person name="Downey K.M."/>
            <person name="Ruck E.C."/>
            <person name="Traller J.C."/>
            <person name="Alverson A.J."/>
        </authorList>
    </citation>
    <scope>NUCLEOTIDE SEQUENCE [LARGE SCALE GENOMIC DNA]</scope>
    <source>
        <strain evidence="7 8">CCMP332</strain>
    </source>
</reference>
<keyword evidence="8" id="KW-1185">Reference proteome</keyword>
<evidence type="ECO:0000313" key="8">
    <source>
        <dbReference type="Proteomes" id="UP001516023"/>
    </source>
</evidence>
<feature type="transmembrane region" description="Helical" evidence="6">
    <location>
        <begin position="431"/>
        <end position="455"/>
    </location>
</feature>
<dbReference type="PANTHER" id="PTHR31652:SF0">
    <property type="entry name" value="LIMR FAMILY PROTEIN DDB_G0283707-RELATED"/>
    <property type="match status" value="1"/>
</dbReference>
<feature type="transmembrane region" description="Helical" evidence="6">
    <location>
        <begin position="79"/>
        <end position="101"/>
    </location>
</feature>
<keyword evidence="5 6" id="KW-0472">Membrane</keyword>
<feature type="transmembrane region" description="Helical" evidence="6">
    <location>
        <begin position="577"/>
        <end position="595"/>
    </location>
</feature>
<evidence type="ECO:0000256" key="1">
    <source>
        <dbReference type="ARBA" id="ARBA00004141"/>
    </source>
</evidence>
<dbReference type="PANTHER" id="PTHR31652">
    <property type="entry name" value="LIMR FAMILY PROTEIN DDB_G0283707-RELATED"/>
    <property type="match status" value="1"/>
</dbReference>
<feature type="transmembrane region" description="Helical" evidence="6">
    <location>
        <begin position="212"/>
        <end position="231"/>
    </location>
</feature>
<dbReference type="GO" id="GO:0016020">
    <property type="term" value="C:membrane"/>
    <property type="evidence" value="ECO:0007669"/>
    <property type="project" value="UniProtKB-SubCell"/>
</dbReference>
<name>A0ABD3P3Z6_9STRA</name>
<dbReference type="PRINTS" id="PR01692">
    <property type="entry name" value="LIPOCALINIMR"/>
</dbReference>
<feature type="transmembrane region" description="Helical" evidence="6">
    <location>
        <begin position="306"/>
        <end position="332"/>
    </location>
</feature>
<evidence type="ECO:0000256" key="4">
    <source>
        <dbReference type="ARBA" id="ARBA00022989"/>
    </source>
</evidence>
<evidence type="ECO:0000256" key="5">
    <source>
        <dbReference type="ARBA" id="ARBA00023136"/>
    </source>
</evidence>
<keyword evidence="4 6" id="KW-1133">Transmembrane helix</keyword>
<dbReference type="InterPro" id="IPR008075">
    <property type="entry name" value="LIMR"/>
</dbReference>
<feature type="transmembrane region" description="Helical" evidence="6">
    <location>
        <begin position="524"/>
        <end position="546"/>
    </location>
</feature>
<dbReference type="InterPro" id="IPR006876">
    <property type="entry name" value="LMBR1-like_membr_prot"/>
</dbReference>
<evidence type="ECO:0000256" key="6">
    <source>
        <dbReference type="SAM" id="Phobius"/>
    </source>
</evidence>
<proteinExistence type="inferred from homology"/>
<evidence type="ECO:0000313" key="7">
    <source>
        <dbReference type="EMBL" id="KAL3781215.1"/>
    </source>
</evidence>
<accession>A0ABD3P3Z6</accession>
<dbReference type="Pfam" id="PF04791">
    <property type="entry name" value="LMBR1"/>
    <property type="match status" value="2"/>
</dbReference>
<evidence type="ECO:0008006" key="9">
    <source>
        <dbReference type="Google" id="ProtNLM"/>
    </source>
</evidence>
<feature type="transmembrane region" description="Helical" evidence="6">
    <location>
        <begin position="113"/>
        <end position="133"/>
    </location>
</feature>
<gene>
    <name evidence="7" type="ORF">HJC23_003532</name>
</gene>
<comment type="subcellular location">
    <subcellularLocation>
        <location evidence="1">Membrane</location>
        <topology evidence="1">Multi-pass membrane protein</topology>
    </subcellularLocation>
</comment>
<comment type="similarity">
    <text evidence="2">Belongs to the LIMR family.</text>
</comment>
<dbReference type="Proteomes" id="UP001516023">
    <property type="component" value="Unassembled WGS sequence"/>
</dbReference>
<evidence type="ECO:0000256" key="2">
    <source>
        <dbReference type="ARBA" id="ARBA00010487"/>
    </source>
</evidence>
<keyword evidence="3 6" id="KW-0812">Transmembrane</keyword>
<sequence>MRGDRKSVTGASDTIPYHTILIQYCTIQYNTIPNCSLVSFPSLRPAPPTARTSNNTLLPAAALSSPLAVTAPKVAMADLFLIFVIVVAFVILTIIGLYLVVKYQHPDDKNDAYVPKLVVLFGFVLSGATVLLLPLDVANNEGFAGCDGWATAFCGGLNMALFWEIFYWLITVWLFLLIPFSMFYYEADDGMLMAGTSVGAKPNSRICEAIKYEMFVVVIFGLIFVVTYLFMNSTDIPVREVTGPSFNNGATYTITQSSTGGFSTSQLADMGSADQQVLRSNNVDPTLGTVALSVNASVFYAGLMAWLGWFLFALFGGIGLAALPLDLILAYLDRPRHMDAVEFAEAQMSLRDRVNELVAVGELLKMEREEREQQNGGRKGGFFDREARKQAAEEKQTLLQFKQAVYLLEEDAEDFANCSENYKNYNPLIPIGCLIAGVCSFIISFFWLLHIILYMLPAEPVTPFLNTYFMWFQKWFSMLGVLSVAIFSFYLLIAAVKGCFKFGLRFLFFQVHPMKLNRTYMSSFLFNIGLVCLCALPVVQFCASAFQDYARYTTINQVFNVQLYYLQFFGWWWRKKVFEYAFLCMTLLTCVYLGCKPRDSSASNSLQLRDRLKQRH</sequence>
<dbReference type="AlphaFoldDB" id="A0ABD3P3Z6"/>
<comment type="caution">
    <text evidence="7">The sequence shown here is derived from an EMBL/GenBank/DDBJ whole genome shotgun (WGS) entry which is preliminary data.</text>
</comment>
<organism evidence="7 8">
    <name type="scientific">Cyclotella cryptica</name>
    <dbReference type="NCBI Taxonomy" id="29204"/>
    <lineage>
        <taxon>Eukaryota</taxon>
        <taxon>Sar</taxon>
        <taxon>Stramenopiles</taxon>
        <taxon>Ochrophyta</taxon>
        <taxon>Bacillariophyta</taxon>
        <taxon>Coscinodiscophyceae</taxon>
        <taxon>Thalassiosirophycidae</taxon>
        <taxon>Stephanodiscales</taxon>
        <taxon>Stephanodiscaceae</taxon>
        <taxon>Cyclotella</taxon>
    </lineage>
</organism>
<evidence type="ECO:0000256" key="3">
    <source>
        <dbReference type="ARBA" id="ARBA00022692"/>
    </source>
</evidence>
<protein>
    <recommendedName>
        <fullName evidence="9">LIMR family protein</fullName>
    </recommendedName>
</protein>
<feature type="transmembrane region" description="Helical" evidence="6">
    <location>
        <begin position="475"/>
        <end position="496"/>
    </location>
</feature>